<dbReference type="Proteomes" id="UP000053841">
    <property type="component" value="Unassembled WGS sequence"/>
</dbReference>
<organism evidence="1 2">
    <name type="scientific">Cochliobolus carbonum (strain 26-R-13)</name>
    <name type="common">Maize leaf spot fungus</name>
    <name type="synonym">Bipolaris zeicola</name>
    <dbReference type="NCBI Taxonomy" id="930089"/>
    <lineage>
        <taxon>Eukaryota</taxon>
        <taxon>Fungi</taxon>
        <taxon>Dikarya</taxon>
        <taxon>Ascomycota</taxon>
        <taxon>Pezizomycotina</taxon>
        <taxon>Dothideomycetes</taxon>
        <taxon>Pleosporomycetidae</taxon>
        <taxon>Pleosporales</taxon>
        <taxon>Pleosporineae</taxon>
        <taxon>Pleosporaceae</taxon>
        <taxon>Bipolaris</taxon>
    </lineage>
</organism>
<gene>
    <name evidence="1" type="ORF">COCCADRAFT_29282</name>
</gene>
<dbReference type="GeneID" id="19146542"/>
<dbReference type="AlphaFoldDB" id="W6XQL5"/>
<dbReference type="EMBL" id="KI964734">
    <property type="protein sequence ID" value="EUC29687.1"/>
    <property type="molecule type" value="Genomic_DNA"/>
</dbReference>
<dbReference type="OrthoDB" id="10574091at2759"/>
<dbReference type="KEGG" id="bze:COCCADRAFT_29282"/>
<accession>W6XQL5</accession>
<evidence type="ECO:0000313" key="2">
    <source>
        <dbReference type="Proteomes" id="UP000053841"/>
    </source>
</evidence>
<protein>
    <submittedName>
        <fullName evidence="1">Uncharacterized protein</fullName>
    </submittedName>
</protein>
<reference evidence="1 2" key="1">
    <citation type="journal article" date="2013" name="PLoS Genet.">
        <title>Comparative genome structure, secondary metabolite, and effector coding capacity across Cochliobolus pathogens.</title>
        <authorList>
            <person name="Condon B.J."/>
            <person name="Leng Y."/>
            <person name="Wu D."/>
            <person name="Bushley K.E."/>
            <person name="Ohm R.A."/>
            <person name="Otillar R."/>
            <person name="Martin J."/>
            <person name="Schackwitz W."/>
            <person name="Grimwood J."/>
            <person name="MohdZainudin N."/>
            <person name="Xue C."/>
            <person name="Wang R."/>
            <person name="Manning V.A."/>
            <person name="Dhillon B."/>
            <person name="Tu Z.J."/>
            <person name="Steffenson B.J."/>
            <person name="Salamov A."/>
            <person name="Sun H."/>
            <person name="Lowry S."/>
            <person name="LaButti K."/>
            <person name="Han J."/>
            <person name="Copeland A."/>
            <person name="Lindquist E."/>
            <person name="Barry K."/>
            <person name="Schmutz J."/>
            <person name="Baker S.E."/>
            <person name="Ciuffetti L.M."/>
            <person name="Grigoriev I.V."/>
            <person name="Zhong S."/>
            <person name="Turgeon B.G."/>
        </authorList>
    </citation>
    <scope>NUCLEOTIDE SEQUENCE [LARGE SCALE GENOMIC DNA]</scope>
    <source>
        <strain evidence="1 2">26-R-13</strain>
    </source>
</reference>
<proteinExistence type="predicted"/>
<sequence>MTQHEAKAVVAACSQKSVCPGASLVCFGGGGSSGGGGGHQDVQPTNRSLMAISTTVTSGPFAMREKKNCAAAAVELLPPTTGGPRKRQTFRCRRAGAMAYDCCSTTAIIAITYMVQVCSAKAAVSRRRPEHHGGGDNVGGESGLGCRWQGHGCGRVCNCNRHSGLAAHPPPPSARHVVLGSVELHKQEPTLSSWDASPPTASPCAAGPLAAGRSIALVTLCCSPMARQCMASGTTRFAWVTQRGHPDPVGHDCRRLTWRQFASCLEPCRRDCLQFDARLPPGAVRVGGQLEGKNLMEHAAALSRLASQPVTLLLAPLGLAPRPGT</sequence>
<keyword evidence="2" id="KW-1185">Reference proteome</keyword>
<name>W6XQL5_COCC2</name>
<dbReference type="HOGENOM" id="CLU_855265_0_0_1"/>
<evidence type="ECO:0000313" key="1">
    <source>
        <dbReference type="EMBL" id="EUC29687.1"/>
    </source>
</evidence>
<dbReference type="RefSeq" id="XP_007716002.1">
    <property type="nucleotide sequence ID" value="XM_007717812.1"/>
</dbReference>